<gene>
    <name evidence="2" type="ORF">C0068_07775</name>
</gene>
<dbReference type="AlphaFoldDB" id="A0A2S4HG61"/>
<sequence length="132" mass="15499">MFHEQDHQYLTFEVTPMNLADQAYNDYVNDLESGNYHRKKKHNERRIDEARLYGDIIPDGGKVSVSLIMMDSIDQIQQEIMSNSAQREQDRQDAIRDHHAATHEQCSKQDAYDSYVNDLTSGNYYNQWRNPA</sequence>
<evidence type="ECO:0000313" key="2">
    <source>
        <dbReference type="EMBL" id="POP52985.1"/>
    </source>
</evidence>
<accession>A0A2S4HG61</accession>
<comment type="caution">
    <text evidence="2">The sequence shown here is derived from an EMBL/GenBank/DDBJ whole genome shotgun (WGS) entry which is preliminary data.</text>
</comment>
<feature type="compositionally biased region" description="Basic and acidic residues" evidence="1">
    <location>
        <begin position="87"/>
        <end position="108"/>
    </location>
</feature>
<name>A0A2S4HG61_9GAMM</name>
<organism evidence="2 3">
    <name type="scientific">Zhongshania marina</name>
    <dbReference type="NCBI Taxonomy" id="2304603"/>
    <lineage>
        <taxon>Bacteria</taxon>
        <taxon>Pseudomonadati</taxon>
        <taxon>Pseudomonadota</taxon>
        <taxon>Gammaproteobacteria</taxon>
        <taxon>Cellvibrionales</taxon>
        <taxon>Spongiibacteraceae</taxon>
        <taxon>Zhongshania</taxon>
    </lineage>
</organism>
<dbReference type="Proteomes" id="UP000237222">
    <property type="component" value="Unassembled WGS sequence"/>
</dbReference>
<feature type="region of interest" description="Disordered" evidence="1">
    <location>
        <begin position="83"/>
        <end position="108"/>
    </location>
</feature>
<dbReference type="EMBL" id="PQGG01000019">
    <property type="protein sequence ID" value="POP52985.1"/>
    <property type="molecule type" value="Genomic_DNA"/>
</dbReference>
<evidence type="ECO:0000313" key="3">
    <source>
        <dbReference type="Proteomes" id="UP000237222"/>
    </source>
</evidence>
<reference evidence="2" key="1">
    <citation type="submission" date="2018-01" db="EMBL/GenBank/DDBJ databases">
        <authorList>
            <person name="Yu X.-D."/>
        </authorList>
    </citation>
    <scope>NUCLEOTIDE SEQUENCE</scope>
    <source>
        <strain evidence="2">ZX-21</strain>
    </source>
</reference>
<evidence type="ECO:0000256" key="1">
    <source>
        <dbReference type="SAM" id="MobiDB-lite"/>
    </source>
</evidence>
<protein>
    <submittedName>
        <fullName evidence="2">Uncharacterized protein</fullName>
    </submittedName>
</protein>
<proteinExistence type="predicted"/>